<proteinExistence type="inferred from homology"/>
<evidence type="ECO:0000256" key="9">
    <source>
        <dbReference type="HAMAP-Rule" id="MF_01208"/>
    </source>
</evidence>
<feature type="binding site" evidence="9">
    <location>
        <position position="99"/>
    </location>
    <ligand>
        <name>5-phospho-alpha-D-ribose 1-diphosphate</name>
        <dbReference type="ChEBI" id="CHEBI:58017"/>
        <note>ligand shared between dimeric partners</note>
    </ligand>
</feature>
<dbReference type="FunFam" id="3.40.50.2020:FF:000008">
    <property type="entry name" value="Orotate phosphoribosyltransferase"/>
    <property type="match status" value="1"/>
</dbReference>
<feature type="binding site" description="in other chain" evidence="9">
    <location>
        <position position="100"/>
    </location>
    <ligand>
        <name>5-phospho-alpha-D-ribose 1-diphosphate</name>
        <dbReference type="ChEBI" id="CHEBI:58017"/>
        <note>ligand shared between dimeric partners</note>
    </ligand>
</feature>
<dbReference type="PANTHER" id="PTHR46683">
    <property type="entry name" value="OROTATE PHOSPHORIBOSYLTRANSFERASE 1-RELATED"/>
    <property type="match status" value="1"/>
</dbReference>
<dbReference type="RefSeq" id="WP_067032945.1">
    <property type="nucleotide sequence ID" value="NZ_FLRA01000005.1"/>
</dbReference>
<feature type="binding site" description="in other chain" evidence="9">
    <location>
        <begin position="72"/>
        <end position="73"/>
    </location>
    <ligand>
        <name>5-phospho-alpha-D-ribose 1-diphosphate</name>
        <dbReference type="ChEBI" id="CHEBI:58017"/>
        <note>ligand shared between dimeric partners</note>
    </ligand>
</feature>
<dbReference type="Proteomes" id="UP000092840">
    <property type="component" value="Unassembled WGS sequence"/>
</dbReference>
<keyword evidence="7 9" id="KW-0808">Transferase</keyword>
<dbReference type="EMBL" id="FLRB01000015">
    <property type="protein sequence ID" value="SBT22083.1"/>
    <property type="molecule type" value="Genomic_DNA"/>
</dbReference>
<dbReference type="UniPathway" id="UPA00070">
    <property type="reaction ID" value="UER00119"/>
</dbReference>
<comment type="pathway">
    <text evidence="2 9">Pyrimidine metabolism; UMP biosynthesis via de novo pathway; UMP from orotate: step 1/2.</text>
</comment>
<evidence type="ECO:0000256" key="6">
    <source>
        <dbReference type="ARBA" id="ARBA00022676"/>
    </source>
</evidence>
<dbReference type="InterPro" id="IPR000836">
    <property type="entry name" value="PRTase_dom"/>
</dbReference>
<keyword evidence="13" id="KW-1185">Reference proteome</keyword>
<comment type="subunit">
    <text evidence="4 9">Homodimer.</text>
</comment>
<dbReference type="InterPro" id="IPR023031">
    <property type="entry name" value="OPRT"/>
</dbReference>
<reference evidence="11 14" key="1">
    <citation type="submission" date="2016-06" db="EMBL/GenBank/DDBJ databases">
        <authorList>
            <person name="Kjaerup R.B."/>
            <person name="Dalgaard T.S."/>
            <person name="Juul-Madsen H.R."/>
        </authorList>
    </citation>
    <scope>NUCLEOTIDE SEQUENCE [LARGE SCALE GENOMIC DNA]</scope>
    <source>
        <strain evidence="11 14">CECT 5115</strain>
    </source>
</reference>
<evidence type="ECO:0000313" key="11">
    <source>
        <dbReference type="EMBL" id="SBT16966.1"/>
    </source>
</evidence>
<comment type="similarity">
    <text evidence="3 9">Belongs to the purine/pyrimidine phosphoribosyltransferase family. PyrE subfamily.</text>
</comment>
<feature type="binding site" evidence="9">
    <location>
        <position position="156"/>
    </location>
    <ligand>
        <name>orotate</name>
        <dbReference type="ChEBI" id="CHEBI:30839"/>
    </ligand>
</feature>
<dbReference type="GO" id="GO:0046132">
    <property type="term" value="P:pyrimidine ribonucleoside biosynthetic process"/>
    <property type="evidence" value="ECO:0007669"/>
    <property type="project" value="TreeGrafter"/>
</dbReference>
<dbReference type="EMBL" id="FLRA01000005">
    <property type="protein sequence ID" value="SBT16966.1"/>
    <property type="molecule type" value="Genomic_DNA"/>
</dbReference>
<protein>
    <recommendedName>
        <fullName evidence="5 9">Orotate phosphoribosyltransferase</fullName>
        <shortName evidence="9">OPRT</shortName>
        <shortName evidence="9">OPRTase</shortName>
        <ecNumber evidence="5 9">2.4.2.10</ecNumber>
    </recommendedName>
</protein>
<comment type="catalytic activity">
    <reaction evidence="9">
        <text>orotidine 5'-phosphate + diphosphate = orotate + 5-phospho-alpha-D-ribose 1-diphosphate</text>
        <dbReference type="Rhea" id="RHEA:10380"/>
        <dbReference type="ChEBI" id="CHEBI:30839"/>
        <dbReference type="ChEBI" id="CHEBI:33019"/>
        <dbReference type="ChEBI" id="CHEBI:57538"/>
        <dbReference type="ChEBI" id="CHEBI:58017"/>
        <dbReference type="EC" id="2.4.2.10"/>
    </reaction>
</comment>
<evidence type="ECO:0000256" key="5">
    <source>
        <dbReference type="ARBA" id="ARBA00011971"/>
    </source>
</evidence>
<dbReference type="Proteomes" id="UP000092871">
    <property type="component" value="Unassembled WGS sequence"/>
</dbReference>
<keyword evidence="9" id="KW-0460">Magnesium</keyword>
<evidence type="ECO:0000259" key="10">
    <source>
        <dbReference type="Pfam" id="PF00156"/>
    </source>
</evidence>
<evidence type="ECO:0000256" key="1">
    <source>
        <dbReference type="ARBA" id="ARBA00003769"/>
    </source>
</evidence>
<dbReference type="GO" id="GO:0006207">
    <property type="term" value="P:'de novo' pyrimidine nucleobase biosynthetic process"/>
    <property type="evidence" value="ECO:0007669"/>
    <property type="project" value="TreeGrafter"/>
</dbReference>
<dbReference type="HAMAP" id="MF_01208">
    <property type="entry name" value="PyrE"/>
    <property type="match status" value="1"/>
</dbReference>
<dbReference type="EC" id="2.4.2.10" evidence="5 9"/>
<dbReference type="CDD" id="cd06223">
    <property type="entry name" value="PRTases_typeI"/>
    <property type="match status" value="1"/>
</dbReference>
<evidence type="ECO:0000256" key="8">
    <source>
        <dbReference type="ARBA" id="ARBA00022975"/>
    </source>
</evidence>
<feature type="binding site" evidence="9">
    <location>
        <position position="128"/>
    </location>
    <ligand>
        <name>orotate</name>
        <dbReference type="ChEBI" id="CHEBI:30839"/>
    </ligand>
</feature>
<feature type="binding site" description="in other chain" evidence="9">
    <location>
        <position position="26"/>
    </location>
    <ligand>
        <name>5-phospho-alpha-D-ribose 1-diphosphate</name>
        <dbReference type="ChEBI" id="CHEBI:58017"/>
        <note>ligand shared between dimeric partners</note>
    </ligand>
</feature>
<dbReference type="GO" id="GO:0004588">
    <property type="term" value="F:orotate phosphoribosyltransferase activity"/>
    <property type="evidence" value="ECO:0007669"/>
    <property type="project" value="UniProtKB-UniRule"/>
</dbReference>
<evidence type="ECO:0000313" key="14">
    <source>
        <dbReference type="Proteomes" id="UP000092871"/>
    </source>
</evidence>
<reference evidence="12 13" key="2">
    <citation type="submission" date="2016-06" db="EMBL/GenBank/DDBJ databases">
        <authorList>
            <person name="Rodrigo-Torres L."/>
            <person name="Arahal D.R."/>
        </authorList>
    </citation>
    <scope>NUCLEOTIDE SEQUENCE [LARGE SCALE GENOMIC DNA]</scope>
    <source>
        <strain evidence="12 13">CECT 5116</strain>
    </source>
</reference>
<evidence type="ECO:0000313" key="13">
    <source>
        <dbReference type="Proteomes" id="UP000092840"/>
    </source>
</evidence>
<dbReference type="GO" id="GO:0044205">
    <property type="term" value="P:'de novo' UMP biosynthetic process"/>
    <property type="evidence" value="ECO:0007669"/>
    <property type="project" value="UniProtKB-UniRule"/>
</dbReference>
<dbReference type="GO" id="GO:0005737">
    <property type="term" value="C:cytoplasm"/>
    <property type="evidence" value="ECO:0007669"/>
    <property type="project" value="TreeGrafter"/>
</dbReference>
<feature type="binding site" evidence="9">
    <location>
        <begin position="34"/>
        <end position="35"/>
    </location>
    <ligand>
        <name>orotate</name>
        <dbReference type="ChEBI" id="CHEBI:30839"/>
    </ligand>
</feature>
<dbReference type="Gene3D" id="3.40.50.2020">
    <property type="match status" value="1"/>
</dbReference>
<organism evidence="11 14">
    <name type="scientific">Marinomonas gallaica</name>
    <dbReference type="NCBI Taxonomy" id="1806667"/>
    <lineage>
        <taxon>Bacteria</taxon>
        <taxon>Pseudomonadati</taxon>
        <taxon>Pseudomonadota</taxon>
        <taxon>Gammaproteobacteria</taxon>
        <taxon>Oceanospirillales</taxon>
        <taxon>Oceanospirillaceae</taxon>
        <taxon>Marinomonas</taxon>
    </lineage>
</organism>
<feature type="binding site" description="in other chain" evidence="9">
    <location>
        <begin position="124"/>
        <end position="132"/>
    </location>
    <ligand>
        <name>5-phospho-alpha-D-ribose 1-diphosphate</name>
        <dbReference type="ChEBI" id="CHEBI:58017"/>
        <note>ligand shared between dimeric partners</note>
    </ligand>
</feature>
<gene>
    <name evidence="9 11" type="primary">pyrE</name>
    <name evidence="11" type="ORF">MGA5115_01054</name>
    <name evidence="12" type="ORF">MGA5116_02694</name>
</gene>
<dbReference type="AlphaFoldDB" id="A0A1C3JP57"/>
<evidence type="ECO:0000256" key="4">
    <source>
        <dbReference type="ARBA" id="ARBA00011738"/>
    </source>
</evidence>
<dbReference type="SUPFAM" id="SSF53271">
    <property type="entry name" value="PRTase-like"/>
    <property type="match status" value="1"/>
</dbReference>
<dbReference type="GO" id="GO:0000287">
    <property type="term" value="F:magnesium ion binding"/>
    <property type="evidence" value="ECO:0007669"/>
    <property type="project" value="UniProtKB-UniRule"/>
</dbReference>
<comment type="cofactor">
    <cofactor evidence="9">
        <name>Mg(2+)</name>
        <dbReference type="ChEBI" id="CHEBI:18420"/>
    </cofactor>
</comment>
<comment type="function">
    <text evidence="1 9">Catalyzes the transfer of a ribosyl phosphate group from 5-phosphoribose 1-diphosphate to orotate, leading to the formation of orotidine monophosphate (OMP).</text>
</comment>
<dbReference type="InterPro" id="IPR004467">
    <property type="entry name" value="Or_phspho_trans_dom"/>
</dbReference>
<dbReference type="NCBIfam" id="TIGR00336">
    <property type="entry name" value="pyrE"/>
    <property type="match status" value="1"/>
</dbReference>
<keyword evidence="6 9" id="KW-0328">Glycosyltransferase</keyword>
<name>A0A1C3JP57_9GAMM</name>
<evidence type="ECO:0000313" key="12">
    <source>
        <dbReference type="EMBL" id="SBT22083.1"/>
    </source>
</evidence>
<dbReference type="Pfam" id="PF00156">
    <property type="entry name" value="Pribosyltran"/>
    <property type="match status" value="1"/>
</dbReference>
<dbReference type="PANTHER" id="PTHR46683:SF1">
    <property type="entry name" value="OROTATE PHOSPHORIBOSYLTRANSFERASE 1-RELATED"/>
    <property type="match status" value="1"/>
</dbReference>
<dbReference type="OrthoDB" id="9779060at2"/>
<evidence type="ECO:0000256" key="7">
    <source>
        <dbReference type="ARBA" id="ARBA00022679"/>
    </source>
</evidence>
<dbReference type="InterPro" id="IPR029057">
    <property type="entry name" value="PRTase-like"/>
</dbReference>
<feature type="binding site" evidence="9">
    <location>
        <position position="105"/>
    </location>
    <ligand>
        <name>5-phospho-alpha-D-ribose 1-diphosphate</name>
        <dbReference type="ChEBI" id="CHEBI:58017"/>
        <note>ligand shared between dimeric partners</note>
    </ligand>
</feature>
<sequence length="215" mass="23544">MKPYQREFIEFAIEQNVLRFGEFTLKSGRVSPYFFNAGLFSSGQALAKLGRFYSAALVEAGVSFDVLFGPAYKGIPLATTTAVALYDHHDIDTPYVFNRKEAKSHGEGGTLVGAPLQGNIMIIDDVITAGTAIREVMDIINTAGAQPAGVLIALNRQERGQGELSAIQEVERDFNMPVVSIVSLNDIMTYLSEQDSPEFAQHLEAVKAYRDQYGV</sequence>
<accession>A0A1C3JP57</accession>
<feature type="domain" description="Phosphoribosyltransferase" evidence="10">
    <location>
        <begin position="43"/>
        <end position="158"/>
    </location>
</feature>
<evidence type="ECO:0000256" key="3">
    <source>
        <dbReference type="ARBA" id="ARBA00006340"/>
    </source>
</evidence>
<evidence type="ECO:0000256" key="2">
    <source>
        <dbReference type="ARBA" id="ARBA00004889"/>
    </source>
</evidence>
<feature type="binding site" evidence="9">
    <location>
        <position position="103"/>
    </location>
    <ligand>
        <name>5-phospho-alpha-D-ribose 1-diphosphate</name>
        <dbReference type="ChEBI" id="CHEBI:58017"/>
        <note>ligand shared between dimeric partners</note>
    </ligand>
</feature>
<keyword evidence="8 9" id="KW-0665">Pyrimidine biosynthesis</keyword>